<dbReference type="Pfam" id="PF00226">
    <property type="entry name" value="DnaJ"/>
    <property type="match status" value="1"/>
</dbReference>
<reference evidence="3 4" key="1">
    <citation type="submission" date="2018-02" db="EMBL/GenBank/DDBJ databases">
        <title>Draft genome of wild Prunus yedoensis var. nudiflora.</title>
        <authorList>
            <person name="Baek S."/>
            <person name="Kim J.-H."/>
            <person name="Choi K."/>
            <person name="Kim G.-B."/>
            <person name="Cho A."/>
            <person name="Jang H."/>
            <person name="Shin C.-H."/>
            <person name="Yu H.-J."/>
            <person name="Mun J.-H."/>
        </authorList>
    </citation>
    <scope>NUCLEOTIDE SEQUENCE [LARGE SCALE GENOMIC DNA]</scope>
    <source>
        <strain evidence="4">cv. Jeju island</strain>
        <tissue evidence="3">Leaf</tissue>
    </source>
</reference>
<organism evidence="3 4">
    <name type="scientific">Prunus yedoensis var. nudiflora</name>
    <dbReference type="NCBI Taxonomy" id="2094558"/>
    <lineage>
        <taxon>Eukaryota</taxon>
        <taxon>Viridiplantae</taxon>
        <taxon>Streptophyta</taxon>
        <taxon>Embryophyta</taxon>
        <taxon>Tracheophyta</taxon>
        <taxon>Spermatophyta</taxon>
        <taxon>Magnoliopsida</taxon>
        <taxon>eudicotyledons</taxon>
        <taxon>Gunneridae</taxon>
        <taxon>Pentapetalae</taxon>
        <taxon>rosids</taxon>
        <taxon>fabids</taxon>
        <taxon>Rosales</taxon>
        <taxon>Rosaceae</taxon>
        <taxon>Amygdaloideae</taxon>
        <taxon>Amygdaleae</taxon>
        <taxon>Prunus</taxon>
    </lineage>
</organism>
<feature type="compositionally biased region" description="Low complexity" evidence="1">
    <location>
        <begin position="173"/>
        <end position="201"/>
    </location>
</feature>
<dbReference type="Gene3D" id="1.10.287.110">
    <property type="entry name" value="DnaJ domain"/>
    <property type="match status" value="1"/>
</dbReference>
<feature type="compositionally biased region" description="Basic residues" evidence="1">
    <location>
        <begin position="333"/>
        <end position="343"/>
    </location>
</feature>
<comment type="caution">
    <text evidence="3">The sequence shown here is derived from an EMBL/GenBank/DDBJ whole genome shotgun (WGS) entry which is preliminary data.</text>
</comment>
<feature type="compositionally biased region" description="Low complexity" evidence="1">
    <location>
        <begin position="382"/>
        <end position="400"/>
    </location>
</feature>
<feature type="compositionally biased region" description="Acidic residues" evidence="1">
    <location>
        <begin position="319"/>
        <end position="329"/>
    </location>
</feature>
<feature type="region of interest" description="Disordered" evidence="1">
    <location>
        <begin position="319"/>
        <end position="400"/>
    </location>
</feature>
<protein>
    <recommendedName>
        <fullName evidence="2">J domain-containing protein</fullName>
    </recommendedName>
</protein>
<dbReference type="PANTHER" id="PTHR45496">
    <property type="entry name" value="CHAPERONE DNAJ-DOMAIN SUPERFAMILY PROTEIN"/>
    <property type="match status" value="1"/>
</dbReference>
<sequence length="469" mass="51614">MEFHFNTNRAEAERWLSTAVKLLTTRDLHGTKSFAIRARESDPRLEATEQIIAVADTLLAGDSRISGHSQQPDWYAILQLAHYTQNLELVATQYRRLALLLNPHRNRFPYADHAFRLVSEAWNVLSNPSKKALYDHELSMFNRFDSAPSGSTQLSKDGRVAMEEERPSLNNVTESTAPPSESTAPPSESTRPVEASPPSESTRPESEPRTESFWTACPYCYNLFEYPSVYEDCMLRCQNCKRAFNAVVIEAPPVTGSDGEVNFCCWGYFRWGGSAEWTPFSTMFACPIQGKKKNAGRTKNANSGPRVYIDDDEALLDISDSSEESDDEWQTDRRKRRAVKAKGKASVAKTPVRASDRIRKGNQNVGGQGKVGSGGSLGGGSVSKPESSKKSSSSARKRGAAALGKLDLNVEFSNNEVEEPAAQTMSEGNGTANGEEDNIEGISFFEGLDEFLSSLPILNVVGDDKVKAN</sequence>
<accession>A0A314YY95</accession>
<dbReference type="CDD" id="cd06257">
    <property type="entry name" value="DnaJ"/>
    <property type="match status" value="1"/>
</dbReference>
<dbReference type="PROSITE" id="PS00636">
    <property type="entry name" value="DNAJ_1"/>
    <property type="match status" value="1"/>
</dbReference>
<evidence type="ECO:0000313" key="3">
    <source>
        <dbReference type="EMBL" id="PQQ11067.1"/>
    </source>
</evidence>
<evidence type="ECO:0000313" key="4">
    <source>
        <dbReference type="Proteomes" id="UP000250321"/>
    </source>
</evidence>
<name>A0A314YY95_PRUYE</name>
<dbReference type="SMART" id="SM00271">
    <property type="entry name" value="DnaJ"/>
    <property type="match status" value="1"/>
</dbReference>
<feature type="compositionally biased region" description="Polar residues" evidence="1">
    <location>
        <begin position="423"/>
        <end position="432"/>
    </location>
</feature>
<gene>
    <name evidence="3" type="ORF">Pyn_16094</name>
</gene>
<dbReference type="InterPro" id="IPR001623">
    <property type="entry name" value="DnaJ_domain"/>
</dbReference>
<feature type="region of interest" description="Disordered" evidence="1">
    <location>
        <begin position="418"/>
        <end position="437"/>
    </location>
</feature>
<evidence type="ECO:0000259" key="2">
    <source>
        <dbReference type="PROSITE" id="PS50076"/>
    </source>
</evidence>
<dbReference type="Proteomes" id="UP000250321">
    <property type="component" value="Unassembled WGS sequence"/>
</dbReference>
<dbReference type="PROSITE" id="PS50076">
    <property type="entry name" value="DNAJ_2"/>
    <property type="match status" value="1"/>
</dbReference>
<dbReference type="InterPro" id="IPR053052">
    <property type="entry name" value="Imprinting_Balance_Reg"/>
</dbReference>
<proteinExistence type="predicted"/>
<feature type="region of interest" description="Disordered" evidence="1">
    <location>
        <begin position="167"/>
        <end position="208"/>
    </location>
</feature>
<feature type="compositionally biased region" description="Gly residues" evidence="1">
    <location>
        <begin position="364"/>
        <end position="381"/>
    </location>
</feature>
<evidence type="ECO:0000256" key="1">
    <source>
        <dbReference type="SAM" id="MobiDB-lite"/>
    </source>
</evidence>
<dbReference type="EMBL" id="PJQY01000426">
    <property type="protein sequence ID" value="PQQ11067.1"/>
    <property type="molecule type" value="Genomic_DNA"/>
</dbReference>
<keyword evidence="4" id="KW-1185">Reference proteome</keyword>
<dbReference type="InterPro" id="IPR036869">
    <property type="entry name" value="J_dom_sf"/>
</dbReference>
<dbReference type="STRING" id="2094558.A0A314YY95"/>
<dbReference type="PANTHER" id="PTHR45496:SF19">
    <property type="entry name" value="J DOMAIN-CONTAINING PROTEIN"/>
    <property type="match status" value="1"/>
</dbReference>
<dbReference type="OrthoDB" id="10250354at2759"/>
<dbReference type="SUPFAM" id="SSF46565">
    <property type="entry name" value="Chaperone J-domain"/>
    <property type="match status" value="1"/>
</dbReference>
<dbReference type="AlphaFoldDB" id="A0A314YY95"/>
<dbReference type="InterPro" id="IPR018253">
    <property type="entry name" value="DnaJ_domain_CS"/>
</dbReference>
<feature type="domain" description="J" evidence="2">
    <location>
        <begin position="73"/>
        <end position="138"/>
    </location>
</feature>